<dbReference type="Pfam" id="PF02464">
    <property type="entry name" value="CinA"/>
    <property type="match status" value="1"/>
</dbReference>
<dbReference type="Gene3D" id="3.90.950.20">
    <property type="entry name" value="CinA-like"/>
    <property type="match status" value="1"/>
</dbReference>
<gene>
    <name evidence="2" type="ORF">O0R41_15555</name>
</gene>
<proteinExistence type="predicted"/>
<dbReference type="Proteomes" id="UP001185984">
    <property type="component" value="Unassembled WGS sequence"/>
</dbReference>
<name>A0ABU3ZZR4_9SPHN</name>
<evidence type="ECO:0000313" key="3">
    <source>
        <dbReference type="Proteomes" id="UP001185984"/>
    </source>
</evidence>
<dbReference type="NCBIfam" id="TIGR00199">
    <property type="entry name" value="PncC_domain"/>
    <property type="match status" value="1"/>
</dbReference>
<protein>
    <submittedName>
        <fullName evidence="2">CinA family protein</fullName>
    </submittedName>
</protein>
<evidence type="ECO:0000259" key="1">
    <source>
        <dbReference type="Pfam" id="PF02464"/>
    </source>
</evidence>
<dbReference type="InterPro" id="IPR036653">
    <property type="entry name" value="CinA-like_C"/>
</dbReference>
<dbReference type="InterPro" id="IPR008136">
    <property type="entry name" value="CinA_C"/>
</dbReference>
<dbReference type="EMBL" id="JAPTHD010000007">
    <property type="protein sequence ID" value="MDV5825022.1"/>
    <property type="molecule type" value="Genomic_DNA"/>
</dbReference>
<keyword evidence="3" id="KW-1185">Reference proteome</keyword>
<evidence type="ECO:0000313" key="2">
    <source>
        <dbReference type="EMBL" id="MDV5825022.1"/>
    </source>
</evidence>
<dbReference type="RefSeq" id="WP_317517662.1">
    <property type="nucleotide sequence ID" value="NZ_JAPTHD010000007.1"/>
</dbReference>
<organism evidence="2 3">
    <name type="scientific">Sphingobium naphthae</name>
    <dbReference type="NCBI Taxonomy" id="1886786"/>
    <lineage>
        <taxon>Bacteria</taxon>
        <taxon>Pseudomonadati</taxon>
        <taxon>Pseudomonadota</taxon>
        <taxon>Alphaproteobacteria</taxon>
        <taxon>Sphingomonadales</taxon>
        <taxon>Sphingomonadaceae</taxon>
        <taxon>Sphingobium</taxon>
    </lineage>
</organism>
<sequence length="181" mass="18990">MDDKKTQDHEGDAKTLSPLLPQDVEDAAATLLEACCDAGIKVATAESCTGGLIASLLTDVEGASHAFDRGFVAYSEDAKCAMLGVRRDEIDRHGAVSEAVAKAMVRGALEYSGADVALAITGYAGAAPDGEEDGLVHFACMRRGGAPRHRAEHFGPVGRGPVRIGSLRIALKMMRDAVDEH</sequence>
<feature type="domain" description="CinA C-terminal" evidence="1">
    <location>
        <begin position="27"/>
        <end position="177"/>
    </location>
</feature>
<dbReference type="SUPFAM" id="SSF142433">
    <property type="entry name" value="CinA-like"/>
    <property type="match status" value="1"/>
</dbReference>
<accession>A0ABU3ZZR4</accession>
<comment type="caution">
    <text evidence="2">The sequence shown here is derived from an EMBL/GenBank/DDBJ whole genome shotgun (WGS) entry which is preliminary data.</text>
</comment>
<reference evidence="3" key="1">
    <citation type="journal article" date="2022" name="J Environ Chem Eng">
        <title>Biodegradation of petroleum oil using a constructed nonpathogenic and heavy metal-tolerant bacterial consortium isolated from marine sponges.</title>
        <authorList>
            <person name="Dechsakulwatana C."/>
            <person name="Rungsihiranrut A."/>
            <person name="Muangchinda C."/>
            <person name="Ningthoujam R."/>
            <person name="Klankeo P."/>
            <person name="Pinyakong O."/>
        </authorList>
    </citation>
    <scope>NUCLEOTIDE SEQUENCE [LARGE SCALE GENOMIC DNA]</scope>
    <source>
        <strain evidence="3">MO2-4</strain>
    </source>
</reference>